<keyword evidence="1" id="KW-0812">Transmembrane</keyword>
<dbReference type="InterPro" id="IPR046864">
    <property type="entry name" value="VasX_N"/>
</dbReference>
<feature type="transmembrane region" description="Helical" evidence="1">
    <location>
        <begin position="1135"/>
        <end position="1157"/>
    </location>
</feature>
<accession>A0A495RAG3</accession>
<proteinExistence type="predicted"/>
<evidence type="ECO:0000313" key="3">
    <source>
        <dbReference type="EMBL" id="RKS84432.1"/>
    </source>
</evidence>
<dbReference type="Pfam" id="PF20249">
    <property type="entry name" value="VasX_N"/>
    <property type="match status" value="1"/>
</dbReference>
<gene>
    <name evidence="3" type="ORF">DES39_2171</name>
</gene>
<comment type="caution">
    <text evidence="3">The sequence shown here is derived from an EMBL/GenBank/DDBJ whole genome shotgun (WGS) entry which is preliminary data.</text>
</comment>
<name>A0A495RAG3_9GAMM</name>
<protein>
    <recommendedName>
        <fullName evidence="2">Toxin VasX N-terminal region domain-containing protein</fullName>
    </recommendedName>
</protein>
<dbReference type="RefSeq" id="WP_121146010.1">
    <property type="nucleotide sequence ID" value="NZ_RBWY01000007.1"/>
</dbReference>
<sequence>MTDKDKRDKRQIENDCLEQASIMSGGGCGVCERKGFPLLLVRKSVIPKQLSYDYGTQKSSYSKSFRNIPWSQGMVSLGDREPSEGLETHEACFRLLRTGYVYIFLRTRGTADSAKRAVLAYEVTPSGCFRHKAIKTTTGLKNYQVEEIPPSCVKKNHYIPARFVTVDHTRYSHAWIAYSAHPWSLDVLENYRALPESQMTRFTCITLPKNSTTPAAELTQGRSFAASDFFADEWRKKAKARYLLELEFDKQDLVRHYYDFIAQHQQSTTSTTQTNGGSAAETDVANKEMNLTQLPEFYPDVFYTASHFNSLKKDTSLYDQQLSQFKRYFSDTPAVVVEDCLGLAEELAVQKRIALRTHAIGLLQTEANIVNKESQAFIAPVEANLVFTGDIFEQQKRLLKTAGHQNHDLYNMMYSELVGNAKQDEGSFNEQIVARDRAKLEKKQASSPDRYDYHQHEMIFKRRLLTNIENFEQGIIEKYQDKTPPETFEAFFYSSVEQYQKLPHFNMTLGMNTKEYKLAYQDNDVFIGLSKDQSNAPFYTMVTDVSDAERKALLAKFNQYYYQYQSGSELIDLPDDFGAQHVVLYRYQPKPYLTELKKYQSLINRPLLKLFKQEVELSYGWMMADIKQITQDYFTYATWLIADPNKQKLSKFGPALARYNNVPFWLTEVSANCSNAHIGYLIDMVTIFQPEHLGSIKLEYQFSLWDNLLRDENTLYSHLLKGGTTQGNNLWDRLIALRQDPANEQKSTNELIDAMYQAIEQQALLPSKADRSVTAPNTANDKTVSSEEVSKLNDLFDLPTDKAQTKLVVRLFDLLSEKTSISLANMPKGEVLNRIFTQKQLADSAMALFGRKLQVFTYKVKASDLRYAMNALQKSNPAILNGFTAKTAEGRTIPMTYDSVNNSWQLPASERNKMVLLDVVTVTNNVSEMNELEKKIKNSKTFNRLVKDNGAIVIMTDKSGLTQADFDAVFAYKRRQIMIEEGKATLFQGLLFGINVYNLSTQYGAYNLTIAQQHRDKMRREMGRALLDVMLMLPPLVSSGTKFSAATFASYFNKNIQDAASLLEAFKTIGMAAKYAGIAASVLTIYDGACSFNQGLSRYQEGEGNTASLYLVGSVCQMASGALSALALLFPAMPFLVVVVVFAFIFGVVAWILLSLFKDPSDEWDPMQTWFNRCYFGKWTHKKKKGEPYPPTDVGYCLAHNDYTVALLNCAANVALEDRKYASKNTHSYAIQSLNDGLGRKLQLNMNLSGFDRNKSDYKGQLLITDRQDLNKTVLLQFYRQKKHVDVIEIQSTVPAWHMRAMAGIEISELEYMLLDEKGQNIFISEQLVASEEPKHNEQISDELQQSKIYFLRVNQVLGIFADSGVVSPYHYRLVMHYWRDKVQDPTPLVISYEYQAS</sequence>
<keyword evidence="1" id="KW-1133">Transmembrane helix</keyword>
<dbReference type="Proteomes" id="UP000278542">
    <property type="component" value="Unassembled WGS sequence"/>
</dbReference>
<feature type="domain" description="Toxin VasX N-terminal region" evidence="2">
    <location>
        <begin position="28"/>
        <end position="204"/>
    </location>
</feature>
<evidence type="ECO:0000259" key="2">
    <source>
        <dbReference type="Pfam" id="PF20249"/>
    </source>
</evidence>
<dbReference type="OrthoDB" id="6178961at2"/>
<evidence type="ECO:0000313" key="4">
    <source>
        <dbReference type="Proteomes" id="UP000278542"/>
    </source>
</evidence>
<reference evidence="3 4" key="1">
    <citation type="submission" date="2018-10" db="EMBL/GenBank/DDBJ databases">
        <title>Genomic Encyclopedia of Type Strains, Phase IV (KMG-IV): sequencing the most valuable type-strain genomes for metagenomic binning, comparative biology and taxonomic classification.</title>
        <authorList>
            <person name="Goeker M."/>
        </authorList>
    </citation>
    <scope>NUCLEOTIDE SEQUENCE [LARGE SCALE GENOMIC DNA]</scope>
    <source>
        <strain evidence="3 4">DSM 22228</strain>
    </source>
</reference>
<feature type="transmembrane region" description="Helical" evidence="1">
    <location>
        <begin position="1107"/>
        <end position="1129"/>
    </location>
</feature>
<keyword evidence="4" id="KW-1185">Reference proteome</keyword>
<evidence type="ECO:0000256" key="1">
    <source>
        <dbReference type="SAM" id="Phobius"/>
    </source>
</evidence>
<dbReference type="CDD" id="cd20707">
    <property type="entry name" value="MIX_III"/>
    <property type="match status" value="1"/>
</dbReference>
<dbReference type="EMBL" id="RBWY01000007">
    <property type="protein sequence ID" value="RKS84432.1"/>
    <property type="molecule type" value="Genomic_DNA"/>
</dbReference>
<organism evidence="3 4">
    <name type="scientific">Orbus hercynius</name>
    <dbReference type="NCBI Taxonomy" id="593135"/>
    <lineage>
        <taxon>Bacteria</taxon>
        <taxon>Pseudomonadati</taxon>
        <taxon>Pseudomonadota</taxon>
        <taxon>Gammaproteobacteria</taxon>
        <taxon>Orbales</taxon>
        <taxon>Orbaceae</taxon>
        <taxon>Orbus</taxon>
    </lineage>
</organism>
<keyword evidence="1" id="KW-0472">Membrane</keyword>